<proteinExistence type="predicted"/>
<dbReference type="OrthoDB" id="9950230at2759"/>
<dbReference type="AlphaFoldDB" id="A0A8T1SK44"/>
<dbReference type="EMBL" id="JAHGAV010000173">
    <property type="protein sequence ID" value="KAG6929502.1"/>
    <property type="molecule type" value="Genomic_DNA"/>
</dbReference>
<comment type="caution">
    <text evidence="2">The sequence shown here is derived from an EMBL/GenBank/DDBJ whole genome shotgun (WGS) entry which is preliminary data.</text>
</comment>
<protein>
    <submittedName>
        <fullName evidence="2">Endogenous retrovirus group 3 member 1</fullName>
    </submittedName>
</protein>
<keyword evidence="1" id="KW-0812">Transmembrane</keyword>
<keyword evidence="1" id="KW-0472">Membrane</keyword>
<keyword evidence="3" id="KW-1185">Reference proteome</keyword>
<reference evidence="2 3" key="1">
    <citation type="journal article" date="2020" name="G3 (Bethesda)">
        <title>Draft Genome of the Common Snapping Turtle, Chelydra serpentina, a Model for Phenotypic Plasticity in Reptiles.</title>
        <authorList>
            <person name="Das D."/>
            <person name="Singh S.K."/>
            <person name="Bierstedt J."/>
            <person name="Erickson A."/>
            <person name="Galli G.L.J."/>
            <person name="Crossley D.A. 2nd"/>
            <person name="Rhen T."/>
        </authorList>
    </citation>
    <scope>NUCLEOTIDE SEQUENCE [LARGE SCALE GENOMIC DNA]</scope>
    <source>
        <strain evidence="2">KW</strain>
    </source>
</reference>
<sequence length="338" mass="38521">WSTTNSPRFGCNCTWKEGAGAWKCDYCNPDGTSIVLGGPLETGNPLYYEEPGPEDYPETWDGPFANGQWALKGHYWICGQYAYRRLPPNWSGICYVGYIRPLFFLLPQIQGNKLGIKVYDDLIRERRSVDPALTAGSSQTWGAQEWPPERIIKHYGPATWNPNEWISGSRKPIYNLNRIIRLQSILEIITNQTAAALDLLADQSTQMRNVLYQHHLVLDYLLAEEGGICAKLNESNCCLQIDDNGKAVKQLTKEMRKLAHVPVQTWGGWNMDWFTSWLPQLGWLREGLLLFIPFITTLLTLACFAPCVVVLVRRMANQIIHQQMMALYQPVKAEDWGP</sequence>
<dbReference type="Pfam" id="PF00429">
    <property type="entry name" value="TLV_coat"/>
    <property type="match status" value="1"/>
</dbReference>
<accession>A0A8T1SK44</accession>
<dbReference type="CDD" id="cd09850">
    <property type="entry name" value="Ebola-like_HR1-HR2"/>
    <property type="match status" value="1"/>
</dbReference>
<evidence type="ECO:0000313" key="2">
    <source>
        <dbReference type="EMBL" id="KAG6929502.1"/>
    </source>
</evidence>
<name>A0A8T1SK44_CHESE</name>
<dbReference type="InterPro" id="IPR018154">
    <property type="entry name" value="TLV/ENV_coat_polyprotein"/>
</dbReference>
<keyword evidence="1" id="KW-1133">Transmembrane helix</keyword>
<evidence type="ECO:0000256" key="1">
    <source>
        <dbReference type="SAM" id="Phobius"/>
    </source>
</evidence>
<dbReference type="PANTHER" id="PTHR10424">
    <property type="entry name" value="VIRAL ENVELOPE PROTEIN"/>
    <property type="match status" value="1"/>
</dbReference>
<dbReference type="PANTHER" id="PTHR10424:SF68">
    <property type="entry name" value="ENDOGENOUS RETROVIRUS GROUP 3 MEMBER 1 ENV POLYPROTEIN"/>
    <property type="match status" value="1"/>
</dbReference>
<feature type="transmembrane region" description="Helical" evidence="1">
    <location>
        <begin position="288"/>
        <end position="312"/>
    </location>
</feature>
<gene>
    <name evidence="2" type="ORF">G0U57_005474</name>
</gene>
<dbReference type="Gene3D" id="1.10.287.210">
    <property type="match status" value="1"/>
</dbReference>
<dbReference type="Proteomes" id="UP000765507">
    <property type="component" value="Unassembled WGS sequence"/>
</dbReference>
<evidence type="ECO:0000313" key="3">
    <source>
        <dbReference type="Proteomes" id="UP000765507"/>
    </source>
</evidence>
<organism evidence="2 3">
    <name type="scientific">Chelydra serpentina</name>
    <name type="common">Snapping turtle</name>
    <name type="synonym">Testudo serpentina</name>
    <dbReference type="NCBI Taxonomy" id="8475"/>
    <lineage>
        <taxon>Eukaryota</taxon>
        <taxon>Metazoa</taxon>
        <taxon>Chordata</taxon>
        <taxon>Craniata</taxon>
        <taxon>Vertebrata</taxon>
        <taxon>Euteleostomi</taxon>
        <taxon>Archelosauria</taxon>
        <taxon>Testudinata</taxon>
        <taxon>Testudines</taxon>
        <taxon>Cryptodira</taxon>
        <taxon>Durocryptodira</taxon>
        <taxon>Americhelydia</taxon>
        <taxon>Chelydroidea</taxon>
        <taxon>Chelydridae</taxon>
        <taxon>Chelydra</taxon>
    </lineage>
</organism>
<dbReference type="SUPFAM" id="SSF58069">
    <property type="entry name" value="Virus ectodomain"/>
    <property type="match status" value="1"/>
</dbReference>
<feature type="non-terminal residue" evidence="2">
    <location>
        <position position="1"/>
    </location>
</feature>